<accession>A0A2N9WTI9</accession>
<comment type="caution">
    <text evidence="1">The sequence shown here is derived from an EMBL/GenBank/DDBJ whole genome shotgun (WGS) entry which is preliminary data.</text>
</comment>
<dbReference type="EMBL" id="MDVB01000073">
    <property type="protein sequence ID" value="PIT14883.1"/>
    <property type="molecule type" value="Genomic_DNA"/>
</dbReference>
<name>A0A2N9WTI9_9NEIS</name>
<dbReference type="Proteomes" id="UP000231293">
    <property type="component" value="Unassembled WGS sequence"/>
</dbReference>
<gene>
    <name evidence="1" type="ORF">BGI32_06740</name>
</gene>
<dbReference type="RefSeq" id="WP_143557167.1">
    <property type="nucleotide sequence ID" value="NZ_MDVB01000073.1"/>
</dbReference>
<dbReference type="AlphaFoldDB" id="A0A2N9WTI9"/>
<evidence type="ECO:0000313" key="2">
    <source>
        <dbReference type="Proteomes" id="UP000231293"/>
    </source>
</evidence>
<evidence type="ECO:0000313" key="1">
    <source>
        <dbReference type="EMBL" id="PIT14883.1"/>
    </source>
</evidence>
<reference evidence="1 2" key="1">
    <citation type="journal article" date="2017" name="MBio">
        <title>Type VI secretion-mediated competition in the bee gut microbiome.</title>
        <authorList>
            <person name="Steele M.I."/>
            <person name="Kwong W.K."/>
            <person name="Powell J.E."/>
            <person name="Whiteley M."/>
            <person name="Moran N.A."/>
        </authorList>
    </citation>
    <scope>NUCLEOTIDE SEQUENCE [LARGE SCALE GENOMIC DNA]</scope>
    <source>
        <strain evidence="1 2">App2-2</strain>
    </source>
</reference>
<organism evidence="1 2">
    <name type="scientific">Snodgrassella alvi</name>
    <dbReference type="NCBI Taxonomy" id="1196083"/>
    <lineage>
        <taxon>Bacteria</taxon>
        <taxon>Pseudomonadati</taxon>
        <taxon>Pseudomonadota</taxon>
        <taxon>Betaproteobacteria</taxon>
        <taxon>Neisseriales</taxon>
        <taxon>Neisseriaceae</taxon>
        <taxon>Snodgrassella</taxon>
    </lineage>
</organism>
<sequence>MEAGSVSFIFLMVEDGTRLEEQSEFILDEEYYYFKFRDNDELREKVMAKIDFLKQQNQQIIIRQHKKVRKVLLGTRKFCSITTKVDGVFDGVSDSGCELAYSLFYTDSLKNAARFVQGDEVELDYYDYGNDYLAKAMEMM</sequence>
<protein>
    <submittedName>
        <fullName evidence="1">Uncharacterized protein</fullName>
    </submittedName>
</protein>
<proteinExistence type="predicted"/>